<keyword evidence="2" id="KW-1185">Reference proteome</keyword>
<organism evidence="1 2">
    <name type="scientific">Mythimna loreyi</name>
    <dbReference type="NCBI Taxonomy" id="667449"/>
    <lineage>
        <taxon>Eukaryota</taxon>
        <taxon>Metazoa</taxon>
        <taxon>Ecdysozoa</taxon>
        <taxon>Arthropoda</taxon>
        <taxon>Hexapoda</taxon>
        <taxon>Insecta</taxon>
        <taxon>Pterygota</taxon>
        <taxon>Neoptera</taxon>
        <taxon>Endopterygota</taxon>
        <taxon>Lepidoptera</taxon>
        <taxon>Glossata</taxon>
        <taxon>Ditrysia</taxon>
        <taxon>Noctuoidea</taxon>
        <taxon>Noctuidae</taxon>
        <taxon>Noctuinae</taxon>
        <taxon>Hadenini</taxon>
        <taxon>Mythimna</taxon>
    </lineage>
</organism>
<proteinExistence type="predicted"/>
<name>A0ACC2R413_9NEOP</name>
<accession>A0ACC2R413</accession>
<evidence type="ECO:0000313" key="2">
    <source>
        <dbReference type="Proteomes" id="UP001231649"/>
    </source>
</evidence>
<evidence type="ECO:0000313" key="1">
    <source>
        <dbReference type="EMBL" id="KAJ8733083.1"/>
    </source>
</evidence>
<sequence length="572" mass="62557">MESDARSESDAASKRSSEGSEEEEVEVSGENLRLYRKRGISGDGTSSEEESASARKIPTSSRGGGAGRGKGRGLTPQESAQRAYRLTAEGRHPGMSSSGADPPRSPGSKSDVVADPVEESRKRLGELVVEALTAMTRKREKGSKKRGIATDNATITAENSTCYNNCAEYKYFEDVFEKTLISEFGLICENSWKASFTQSMLMFGFLVGVSLFGWISDRFGRRIGLIISSSLNIIFMLAAPFSPSYWIFNILRFFIGMASGGTMIIGLVFIIEIVGPQHREAAGSLAIIPDGLAQALLSVFAYFSVDWRMYLLEYAVASIFIYVFIICLPESPRWLMAKGNGEKTLEVMIRAAKRNKLNTATIRENIAMALDEMMVNDKEIRKSTYLDLFRTKHIAFKTMSSVIIWISAGACYFGINQYITFIGSNVFITVILLGSIQIPTCPLAMMLNKTFGRKASIVGTFFVIGVTMIILMFVPPGHTGCTILGIIGFAATCTTFGVLCVYVSELFPTPLRTMAYGLSSAGAKIGAMVAPFIATIDPHWIPSLIFAVLPFIASVFCVLLPETKGRQLQDTM</sequence>
<protein>
    <submittedName>
        <fullName evidence="1">Uncharacterized protein</fullName>
    </submittedName>
</protein>
<reference evidence="1" key="1">
    <citation type="submission" date="2023-03" db="EMBL/GenBank/DDBJ databases">
        <title>Chromosome-level genomes of two armyworms, Mythimna separata and Mythimna loreyi, provide insights into the biosynthesis and reception of sex pheromones.</title>
        <authorList>
            <person name="Zhao H."/>
        </authorList>
    </citation>
    <scope>NUCLEOTIDE SEQUENCE</scope>
    <source>
        <strain evidence="1">BeijingLab</strain>
    </source>
</reference>
<dbReference type="Proteomes" id="UP001231649">
    <property type="component" value="Chromosome 11"/>
</dbReference>
<comment type="caution">
    <text evidence="1">The sequence shown here is derived from an EMBL/GenBank/DDBJ whole genome shotgun (WGS) entry which is preliminary data.</text>
</comment>
<gene>
    <name evidence="1" type="ORF">PYW08_001381</name>
</gene>
<dbReference type="EMBL" id="CM056787">
    <property type="protein sequence ID" value="KAJ8733083.1"/>
    <property type="molecule type" value="Genomic_DNA"/>
</dbReference>